<dbReference type="PANTHER" id="PTHR43581">
    <property type="entry name" value="ATP/GTP PHOSPHATASE"/>
    <property type="match status" value="1"/>
</dbReference>
<accession>A0ABT5NAV1</accession>
<dbReference type="Proteomes" id="UP001148189">
    <property type="component" value="Unassembled WGS sequence"/>
</dbReference>
<proteinExistence type="predicted"/>
<evidence type="ECO:0000313" key="3">
    <source>
        <dbReference type="Proteomes" id="UP001148189"/>
    </source>
</evidence>
<name>A0ABT5NAV1_9PSED</name>
<dbReference type="Gene3D" id="3.40.50.300">
    <property type="entry name" value="P-loop containing nucleotide triphosphate hydrolases"/>
    <property type="match status" value="1"/>
</dbReference>
<dbReference type="RefSeq" id="WP_271905871.1">
    <property type="nucleotide sequence ID" value="NZ_JAMDHD010000018.1"/>
</dbReference>
<protein>
    <submittedName>
        <fullName evidence="2">AAA family ATPase</fullName>
    </submittedName>
</protein>
<sequence length="494" mass="56149">MTESVRRKNKKVGFCLISYEEGAVNIPLFDESVKGGSTNVTVLIGPNGSGKSRYISRIVDEICYLNTLRTEGDKAAFRSRALADQVTLKYRFDGKMCVIERKSLDEVRCALSGRSTKLNDMPFPSQVATVSHLPNDKFRFTTENEEAFYKYLGLRQSSNLTTTGALEKKVMHSLVVGFSIPSFKDRLRNWLELAGFDNKIHIQLQLHSLKLLSSNRNDVYDELIRIQETRAMTSAKKSNLRHNLDNSFHDIMSFFDLIREWPFQQGTDGTSLYFELSHALENQVAAEAWKRGFDAARRWRAFKKSSLFFGRSGMECEFSDLSSGEQQLIGTNSRLLAELNDHSLVVIDEPEISLHPHWQIKYIPTLLESLKNIDATHVLIATHSHFMVSDLDQDNSVLVTARYESGPKFDLFEGDVYGRSPENILYRVFGVATTGNMYVESDLRKALQMIARTEPLNMRELKSTYARLQKVAGPDNPAMNIILERIGVFIEGVR</sequence>
<dbReference type="InterPro" id="IPR051396">
    <property type="entry name" value="Bact_Antivir_Def_Nuclease"/>
</dbReference>
<dbReference type="PANTHER" id="PTHR43581:SF4">
    <property type="entry name" value="ATP_GTP PHOSPHATASE"/>
    <property type="match status" value="1"/>
</dbReference>
<organism evidence="2 3">
    <name type="scientific">Pseudomonas shahriarae</name>
    <dbReference type="NCBI Taxonomy" id="2745512"/>
    <lineage>
        <taxon>Bacteria</taxon>
        <taxon>Pseudomonadati</taxon>
        <taxon>Pseudomonadota</taxon>
        <taxon>Gammaproteobacteria</taxon>
        <taxon>Pseudomonadales</taxon>
        <taxon>Pseudomonadaceae</taxon>
        <taxon>Pseudomonas</taxon>
    </lineage>
</organism>
<dbReference type="InterPro" id="IPR003959">
    <property type="entry name" value="ATPase_AAA_core"/>
</dbReference>
<dbReference type="EMBL" id="JAMDHD010000018">
    <property type="protein sequence ID" value="MDD0985541.1"/>
    <property type="molecule type" value="Genomic_DNA"/>
</dbReference>
<evidence type="ECO:0000313" key="2">
    <source>
        <dbReference type="EMBL" id="MDD0985541.1"/>
    </source>
</evidence>
<reference evidence="2" key="1">
    <citation type="submission" date="2022-05" db="EMBL/GenBank/DDBJ databases">
        <title>Novel Pseudomonas spp. Isolated from a Rainbow Trout Aquaculture Facility.</title>
        <authorList>
            <person name="Testerman T."/>
            <person name="Graf J."/>
        </authorList>
    </citation>
    <scope>NUCLEOTIDE SEQUENCE</scope>
    <source>
        <strain evidence="2">ID1050</strain>
    </source>
</reference>
<keyword evidence="3" id="KW-1185">Reference proteome</keyword>
<dbReference type="Pfam" id="PF13304">
    <property type="entry name" value="AAA_21"/>
    <property type="match status" value="1"/>
</dbReference>
<comment type="caution">
    <text evidence="2">The sequence shown here is derived from an EMBL/GenBank/DDBJ whole genome shotgun (WGS) entry which is preliminary data.</text>
</comment>
<gene>
    <name evidence="2" type="ORF">M5G21_11270</name>
</gene>
<dbReference type="SUPFAM" id="SSF52540">
    <property type="entry name" value="P-loop containing nucleoside triphosphate hydrolases"/>
    <property type="match status" value="1"/>
</dbReference>
<dbReference type="InterPro" id="IPR027417">
    <property type="entry name" value="P-loop_NTPase"/>
</dbReference>
<evidence type="ECO:0000259" key="1">
    <source>
        <dbReference type="Pfam" id="PF13304"/>
    </source>
</evidence>
<feature type="domain" description="ATPase AAA-type core" evidence="1">
    <location>
        <begin position="262"/>
        <end position="384"/>
    </location>
</feature>